<dbReference type="PROSITE" id="PS51257">
    <property type="entry name" value="PROKAR_LIPOPROTEIN"/>
    <property type="match status" value="1"/>
</dbReference>
<dbReference type="InterPro" id="IPR037873">
    <property type="entry name" value="BamE-like"/>
</dbReference>
<proteinExistence type="predicted"/>
<dbReference type="InterPro" id="IPR007450">
    <property type="entry name" value="BamE_dom"/>
</dbReference>
<dbReference type="Pfam" id="PF04355">
    <property type="entry name" value="BamE"/>
    <property type="match status" value="1"/>
</dbReference>
<dbReference type="RefSeq" id="WP_379918327.1">
    <property type="nucleotide sequence ID" value="NZ_JBHUDD010000156.1"/>
</dbReference>
<dbReference type="Proteomes" id="UP001597186">
    <property type="component" value="Unassembled WGS sequence"/>
</dbReference>
<evidence type="ECO:0000313" key="6">
    <source>
        <dbReference type="Proteomes" id="UP001597186"/>
    </source>
</evidence>
<accession>A0ABW4EIQ8</accession>
<evidence type="ECO:0000256" key="3">
    <source>
        <dbReference type="SAM" id="SignalP"/>
    </source>
</evidence>
<dbReference type="Gene3D" id="3.30.1450.10">
    <property type="match status" value="1"/>
</dbReference>
<organism evidence="5 6">
    <name type="scientific">Lacimonas salitolerans</name>
    <dbReference type="NCBI Taxonomy" id="1323750"/>
    <lineage>
        <taxon>Bacteria</taxon>
        <taxon>Pseudomonadati</taxon>
        <taxon>Pseudomonadota</taxon>
        <taxon>Alphaproteobacteria</taxon>
        <taxon>Rhodobacterales</taxon>
        <taxon>Paracoccaceae</taxon>
        <taxon>Lacimonas</taxon>
    </lineage>
</organism>
<evidence type="ECO:0000259" key="4">
    <source>
        <dbReference type="Pfam" id="PF04355"/>
    </source>
</evidence>
<reference evidence="6" key="1">
    <citation type="journal article" date="2019" name="Int. J. Syst. Evol. Microbiol.">
        <title>The Global Catalogue of Microorganisms (GCM) 10K type strain sequencing project: providing services to taxonomists for standard genome sequencing and annotation.</title>
        <authorList>
            <consortium name="The Broad Institute Genomics Platform"/>
            <consortium name="The Broad Institute Genome Sequencing Center for Infectious Disease"/>
            <person name="Wu L."/>
            <person name="Ma J."/>
        </authorList>
    </citation>
    <scope>NUCLEOTIDE SEQUENCE [LARGE SCALE GENOMIC DNA]</scope>
    <source>
        <strain evidence="6">CGMCC 1.12477</strain>
    </source>
</reference>
<evidence type="ECO:0000256" key="1">
    <source>
        <dbReference type="ARBA" id="ARBA00022729"/>
    </source>
</evidence>
<comment type="caution">
    <text evidence="5">The sequence shown here is derived from an EMBL/GenBank/DDBJ whole genome shotgun (WGS) entry which is preliminary data.</text>
</comment>
<keyword evidence="2" id="KW-0472">Membrane</keyword>
<name>A0ABW4EIQ8_9RHOB</name>
<protein>
    <submittedName>
        <fullName evidence="5">Outer membrane protein assembly factor BamE</fullName>
    </submittedName>
</protein>
<keyword evidence="1 3" id="KW-0732">Signal</keyword>
<gene>
    <name evidence="5" type="ORF">ACFTOW_18060</name>
</gene>
<sequence>MVRKIAAILCVLVVAGCSSVYRNHGYVPKDEELSEIVVGVDTRDSVAEAVGTPASSGVLDSSGYYYVQSRVRHFAYRRPEVISREVLAISFDTGGVVRNIERFGLEDGQVVPIARRVTETTSSDNGFLRQLLRNLGNFSAGTFLD</sequence>
<feature type="chain" id="PRO_5045222010" evidence="3">
    <location>
        <begin position="23"/>
        <end position="145"/>
    </location>
</feature>
<evidence type="ECO:0000313" key="5">
    <source>
        <dbReference type="EMBL" id="MFD1511290.1"/>
    </source>
</evidence>
<dbReference type="EMBL" id="JBHUDD010000156">
    <property type="protein sequence ID" value="MFD1511290.1"/>
    <property type="molecule type" value="Genomic_DNA"/>
</dbReference>
<evidence type="ECO:0000256" key="2">
    <source>
        <dbReference type="ARBA" id="ARBA00023136"/>
    </source>
</evidence>
<keyword evidence="6" id="KW-1185">Reference proteome</keyword>
<feature type="domain" description="Outer membrane protein assembly factor BamE" evidence="4">
    <location>
        <begin position="25"/>
        <end position="100"/>
    </location>
</feature>
<feature type="signal peptide" evidence="3">
    <location>
        <begin position="1"/>
        <end position="22"/>
    </location>
</feature>